<feature type="coiled-coil region" evidence="1">
    <location>
        <begin position="99"/>
        <end position="126"/>
    </location>
</feature>
<protein>
    <submittedName>
        <fullName evidence="2">Uncharacterized protein</fullName>
    </submittedName>
</protein>
<evidence type="ECO:0000313" key="3">
    <source>
        <dbReference type="Proteomes" id="UP001177670"/>
    </source>
</evidence>
<dbReference type="Proteomes" id="UP001177670">
    <property type="component" value="Unassembled WGS sequence"/>
</dbReference>
<name>A0AA40GFS6_9HYME</name>
<accession>A0AA40GFS6</accession>
<proteinExistence type="predicted"/>
<evidence type="ECO:0000313" key="2">
    <source>
        <dbReference type="EMBL" id="KAK1137051.1"/>
    </source>
</evidence>
<dbReference type="AlphaFoldDB" id="A0AA40GFS6"/>
<gene>
    <name evidence="2" type="ORF">K0M31_001579</name>
</gene>
<keyword evidence="1" id="KW-0175">Coiled coil</keyword>
<sequence>MRLALLQLDRYRAEIENHPSVEKWRGVEVHGVTPRSFKDTGLAECYGKRERTREGIDMPYSTREGKIYDARASARTSQFRDAASQEPRRAPFVAARDAIVENEAIRKRLAQRREEKRREEKKKREKRRFEIGIGLGKETGKAVCTFCPSFDIVCCS</sequence>
<keyword evidence="3" id="KW-1185">Reference proteome</keyword>
<comment type="caution">
    <text evidence="2">The sequence shown here is derived from an EMBL/GenBank/DDBJ whole genome shotgun (WGS) entry which is preliminary data.</text>
</comment>
<dbReference type="EMBL" id="JAHYIQ010000001">
    <property type="protein sequence ID" value="KAK1137051.1"/>
    <property type="molecule type" value="Genomic_DNA"/>
</dbReference>
<reference evidence="2" key="1">
    <citation type="submission" date="2021-10" db="EMBL/GenBank/DDBJ databases">
        <title>Melipona bicolor Genome sequencing and assembly.</title>
        <authorList>
            <person name="Araujo N.S."/>
            <person name="Arias M.C."/>
        </authorList>
    </citation>
    <scope>NUCLEOTIDE SEQUENCE</scope>
    <source>
        <strain evidence="2">USP_2M_L1-L4_2017</strain>
        <tissue evidence="2">Whole body</tissue>
    </source>
</reference>
<organism evidence="2 3">
    <name type="scientific">Melipona bicolor</name>
    <dbReference type="NCBI Taxonomy" id="60889"/>
    <lineage>
        <taxon>Eukaryota</taxon>
        <taxon>Metazoa</taxon>
        <taxon>Ecdysozoa</taxon>
        <taxon>Arthropoda</taxon>
        <taxon>Hexapoda</taxon>
        <taxon>Insecta</taxon>
        <taxon>Pterygota</taxon>
        <taxon>Neoptera</taxon>
        <taxon>Endopterygota</taxon>
        <taxon>Hymenoptera</taxon>
        <taxon>Apocrita</taxon>
        <taxon>Aculeata</taxon>
        <taxon>Apoidea</taxon>
        <taxon>Anthophila</taxon>
        <taxon>Apidae</taxon>
        <taxon>Melipona</taxon>
    </lineage>
</organism>
<evidence type="ECO:0000256" key="1">
    <source>
        <dbReference type="SAM" id="Coils"/>
    </source>
</evidence>